<feature type="signal peptide" evidence="3">
    <location>
        <begin position="1"/>
        <end position="19"/>
    </location>
</feature>
<evidence type="ECO:0000256" key="3">
    <source>
        <dbReference type="SAM" id="SignalP"/>
    </source>
</evidence>
<dbReference type="Pfam" id="PF00691">
    <property type="entry name" value="OmpA"/>
    <property type="match status" value="1"/>
</dbReference>
<dbReference type="PROSITE" id="PS51123">
    <property type="entry name" value="OMPA_2"/>
    <property type="match status" value="1"/>
</dbReference>
<dbReference type="PATRIC" id="fig|329854.7.peg.561"/>
<evidence type="ECO:0000259" key="4">
    <source>
        <dbReference type="PROSITE" id="PS51123"/>
    </source>
</evidence>
<keyword evidence="2" id="KW-0175">Coiled coil</keyword>
<gene>
    <name evidence="5" type="ORF">HMPREF2531_00558</name>
</gene>
<comment type="caution">
    <text evidence="5">The sequence shown here is derived from an EMBL/GenBank/DDBJ whole genome shotgun (WGS) entry which is preliminary data.</text>
</comment>
<dbReference type="PANTHER" id="PTHR30329">
    <property type="entry name" value="STATOR ELEMENT OF FLAGELLAR MOTOR COMPLEX"/>
    <property type="match status" value="1"/>
</dbReference>
<name>A0A139LT71_9BACE</name>
<evidence type="ECO:0000256" key="1">
    <source>
        <dbReference type="PROSITE-ProRule" id="PRU00473"/>
    </source>
</evidence>
<keyword evidence="3" id="KW-0732">Signal</keyword>
<keyword evidence="1" id="KW-0472">Membrane</keyword>
<dbReference type="GO" id="GO:0016020">
    <property type="term" value="C:membrane"/>
    <property type="evidence" value="ECO:0007669"/>
    <property type="project" value="UniProtKB-UniRule"/>
</dbReference>
<accession>A0A139LT71</accession>
<dbReference type="InterPro" id="IPR036737">
    <property type="entry name" value="OmpA-like_sf"/>
</dbReference>
<evidence type="ECO:0000313" key="5">
    <source>
        <dbReference type="EMBL" id="KXT54638.1"/>
    </source>
</evidence>
<dbReference type="PANTHER" id="PTHR30329:SF21">
    <property type="entry name" value="LIPOPROTEIN YIAD-RELATED"/>
    <property type="match status" value="1"/>
</dbReference>
<organism evidence="5">
    <name type="scientific">Bacteroides intestinalis</name>
    <dbReference type="NCBI Taxonomy" id="329854"/>
    <lineage>
        <taxon>Bacteria</taxon>
        <taxon>Pseudomonadati</taxon>
        <taxon>Bacteroidota</taxon>
        <taxon>Bacteroidia</taxon>
        <taxon>Bacteroidales</taxon>
        <taxon>Bacteroidaceae</taxon>
        <taxon>Bacteroides</taxon>
    </lineage>
</organism>
<feature type="coiled-coil region" evidence="2">
    <location>
        <begin position="247"/>
        <end position="274"/>
    </location>
</feature>
<reference evidence="5 6" key="1">
    <citation type="submission" date="2016-02" db="EMBL/GenBank/DDBJ databases">
        <authorList>
            <person name="Wen L."/>
            <person name="He K."/>
            <person name="Yang H."/>
        </authorList>
    </citation>
    <scope>NUCLEOTIDE SEQUENCE [LARGE SCALE GENOMIC DNA]</scope>
    <source>
        <strain evidence="5 6">KLE1704</strain>
    </source>
</reference>
<dbReference type="EMBL" id="LTDF01000043">
    <property type="protein sequence ID" value="KXT54638.1"/>
    <property type="molecule type" value="Genomic_DNA"/>
</dbReference>
<feature type="domain" description="OmpA-like" evidence="4">
    <location>
        <begin position="281"/>
        <end position="396"/>
    </location>
</feature>
<sequence length="396" mass="43402">MKKILMLLALAGLSSAAMAQQKTEVVEYEIIQVQDKYQVITNPFWSNWFFSIGGGAEATFGDNDSAGSFGKRISPTLNISVGKWFTPGLGLRLQYSGLQARGFTYDKGADYVKGAELKDGYYKQRFDYMNLHGDVMFNLNALFGGYNQHRVYEIIPYVGAGFTHNYSKPHREALSVNAGIINKFRISNAVDINLELSAMAAEDKFDGEVGGDHGYDGVLSATVGLTYRFPARGFRRPMPQLISQIELAAMQDKLAMMGAQNAELKNALVQAENQPVAEVTETQVIVPDPDIAPRTVFFQIGSAELSPREIMNLSYLAEQMKQFPNATYTVNGYADSATGTPAFNKELSLKRAQAVKNALVKNYGIAADRLNVEAGGGVDKFGQPILNRVVLVKSAN</sequence>
<evidence type="ECO:0000256" key="2">
    <source>
        <dbReference type="SAM" id="Coils"/>
    </source>
</evidence>
<dbReference type="AlphaFoldDB" id="A0A139LT71"/>
<dbReference type="InterPro" id="IPR050330">
    <property type="entry name" value="Bact_OuterMem_StrucFunc"/>
</dbReference>
<evidence type="ECO:0000313" key="6">
    <source>
        <dbReference type="Proteomes" id="UP000070319"/>
    </source>
</evidence>
<dbReference type="InterPro" id="IPR006665">
    <property type="entry name" value="OmpA-like"/>
</dbReference>
<dbReference type="Proteomes" id="UP000070319">
    <property type="component" value="Unassembled WGS sequence"/>
</dbReference>
<dbReference type="Gene3D" id="3.30.1330.60">
    <property type="entry name" value="OmpA-like domain"/>
    <property type="match status" value="1"/>
</dbReference>
<dbReference type="RefSeq" id="WP_007210422.1">
    <property type="nucleotide sequence ID" value="NZ_KQ968678.1"/>
</dbReference>
<dbReference type="SUPFAM" id="SSF103088">
    <property type="entry name" value="OmpA-like"/>
    <property type="match status" value="1"/>
</dbReference>
<feature type="chain" id="PRO_5007487561" evidence="3">
    <location>
        <begin position="20"/>
        <end position="396"/>
    </location>
</feature>
<proteinExistence type="predicted"/>
<dbReference type="CDD" id="cd07185">
    <property type="entry name" value="OmpA_C-like"/>
    <property type="match status" value="1"/>
</dbReference>
<protein>
    <submittedName>
        <fullName evidence="5">OmpA family protein</fullName>
    </submittedName>
</protein>